<dbReference type="Proteomes" id="UP000037035">
    <property type="component" value="Unassembled WGS sequence"/>
</dbReference>
<proteinExistence type="predicted"/>
<evidence type="ECO:0000313" key="3">
    <source>
        <dbReference type="Proteomes" id="UP000037035"/>
    </source>
</evidence>
<accession>A0A0L6UKA2</accession>
<gene>
    <name evidence="2" type="ORF">VP01_530g4</name>
</gene>
<keyword evidence="1" id="KW-0472">Membrane</keyword>
<dbReference type="EMBL" id="LAVV01010509">
    <property type="protein sequence ID" value="KNZ48943.1"/>
    <property type="molecule type" value="Genomic_DNA"/>
</dbReference>
<organism evidence="2 3">
    <name type="scientific">Puccinia sorghi</name>
    <dbReference type="NCBI Taxonomy" id="27349"/>
    <lineage>
        <taxon>Eukaryota</taxon>
        <taxon>Fungi</taxon>
        <taxon>Dikarya</taxon>
        <taxon>Basidiomycota</taxon>
        <taxon>Pucciniomycotina</taxon>
        <taxon>Pucciniomycetes</taxon>
        <taxon>Pucciniales</taxon>
        <taxon>Pucciniaceae</taxon>
        <taxon>Puccinia</taxon>
    </lineage>
</organism>
<protein>
    <submittedName>
        <fullName evidence="2">Putative signal peptide protein</fullName>
    </submittedName>
</protein>
<evidence type="ECO:0000256" key="1">
    <source>
        <dbReference type="SAM" id="Phobius"/>
    </source>
</evidence>
<keyword evidence="3" id="KW-1185">Reference proteome</keyword>
<sequence length="336" mass="39396">MIVFLMMWGWRVMIFDEKDGLKGYESRFFNQKLNSGPLGGCIKTQKDCVGYMEKIAWLGKATIEVVVLSFNQCPYDGMMIHKWQARGPPYIFKIYDRFHKIVCHRLRDYCKPKRRLGGFSSLNKLNKMDGRLYAIPIWKLRSMVKGFKMFWKPLPEGGTQLELFSSHQIRLKLHLLIVHILKLYFLFSSFIPFCLLHHTSIGSLLGHYVALVFLRSALSTHCLFHLFFSFALFLPLSLYVFGVSQVISHPLLLTLFPLMISLRTLRIDHSSNENIFTIIRRIIKNSKKTIFIVVSSQALKMNIFLYSNMHHQKFQKCFFFFYISSDQMLVFIGNKD</sequence>
<keyword evidence="1" id="KW-0812">Transmembrane</keyword>
<comment type="caution">
    <text evidence="2">The sequence shown here is derived from an EMBL/GenBank/DDBJ whole genome shotgun (WGS) entry which is preliminary data.</text>
</comment>
<evidence type="ECO:0000313" key="2">
    <source>
        <dbReference type="EMBL" id="KNZ48943.1"/>
    </source>
</evidence>
<reference evidence="2 3" key="1">
    <citation type="submission" date="2015-08" db="EMBL/GenBank/DDBJ databases">
        <title>Next Generation Sequencing and Analysis of the Genome of Puccinia sorghi L Schw, the Causal Agent of Maize Common Rust.</title>
        <authorList>
            <person name="Rochi L."/>
            <person name="Burguener G."/>
            <person name="Darino M."/>
            <person name="Turjanski A."/>
            <person name="Kreff E."/>
            <person name="Dieguez M.J."/>
            <person name="Sacco F."/>
        </authorList>
    </citation>
    <scope>NUCLEOTIDE SEQUENCE [LARGE SCALE GENOMIC DNA]</scope>
    <source>
        <strain evidence="2 3">RO10H11247</strain>
    </source>
</reference>
<name>A0A0L6UKA2_9BASI</name>
<feature type="transmembrane region" description="Helical" evidence="1">
    <location>
        <begin position="173"/>
        <end position="196"/>
    </location>
</feature>
<dbReference type="VEuPathDB" id="FungiDB:VP01_530g4"/>
<keyword evidence="1" id="KW-1133">Transmembrane helix</keyword>
<dbReference type="AlphaFoldDB" id="A0A0L6UKA2"/>